<sequence>MKKLLLTLTIALQLATAGVVKAQVDPHFSQFYAYPLWLNPALTGVFDGQTRLSANFRDQWANISNGYRTAGVSVDTKPTDKVSIGLNILDQKAGTAGYNYFNAAASFGYGIALSGDGNQRLHFGLQAGVISRSFDPGKLQSDNQYDPNTGFDPTLPNFETFGYSSNTVFDAGAGIYYYNADPMNKANLFAGAAVNHINDVRDPFASGGISSKLPVRFTAHGGIRIKASDSFDLIPNAVYIKQGQGQIKAFGIYSEFKFADDNGLVLGGMMRLQDAAIANVGYHLHRMMIGASYDFNTSGLRAVTSGRGGFELSISYIFSRYTDSLAPICPRI</sequence>
<comment type="caution">
    <text evidence="2">The sequence shown here is derived from an EMBL/GenBank/DDBJ whole genome shotgun (WGS) entry which is preliminary data.</text>
</comment>
<dbReference type="AlphaFoldDB" id="A0A316H4E0"/>
<evidence type="ECO:0000256" key="1">
    <source>
        <dbReference type="SAM" id="SignalP"/>
    </source>
</evidence>
<feature type="signal peptide" evidence="1">
    <location>
        <begin position="1"/>
        <end position="22"/>
    </location>
</feature>
<gene>
    <name evidence="2" type="ORF">LX99_04149</name>
</gene>
<evidence type="ECO:0000313" key="3">
    <source>
        <dbReference type="Proteomes" id="UP000245678"/>
    </source>
</evidence>
<reference evidence="2 3" key="1">
    <citation type="submission" date="2018-05" db="EMBL/GenBank/DDBJ databases">
        <title>Genomic Encyclopedia of Archaeal and Bacterial Type Strains, Phase II (KMG-II): from individual species to whole genera.</title>
        <authorList>
            <person name="Goeker M."/>
        </authorList>
    </citation>
    <scope>NUCLEOTIDE SEQUENCE [LARGE SCALE GENOMIC DNA]</scope>
    <source>
        <strain evidence="2 3">DSM 19975</strain>
    </source>
</reference>
<accession>A0A316H4E0</accession>
<proteinExistence type="predicted"/>
<feature type="chain" id="PRO_5016277924" evidence="1">
    <location>
        <begin position="23"/>
        <end position="332"/>
    </location>
</feature>
<keyword evidence="3" id="KW-1185">Reference proteome</keyword>
<name>A0A316H4E0_9SPHI</name>
<dbReference type="Proteomes" id="UP000245678">
    <property type="component" value="Unassembled WGS sequence"/>
</dbReference>
<dbReference type="InterPro" id="IPR019861">
    <property type="entry name" value="PorP/SprF_Bacteroidetes"/>
</dbReference>
<dbReference type="NCBIfam" id="TIGR03519">
    <property type="entry name" value="T9SS_PorP_fam"/>
    <property type="match status" value="1"/>
</dbReference>
<protein>
    <submittedName>
        <fullName evidence="2">Type IX secretion system PorP/SprF family membrane protein</fullName>
    </submittedName>
</protein>
<dbReference type="RefSeq" id="WP_109609523.1">
    <property type="nucleotide sequence ID" value="NZ_QGHA01000010.1"/>
</dbReference>
<dbReference type="EMBL" id="QGHA01000010">
    <property type="protein sequence ID" value="PWK73764.1"/>
    <property type="molecule type" value="Genomic_DNA"/>
</dbReference>
<evidence type="ECO:0000313" key="2">
    <source>
        <dbReference type="EMBL" id="PWK73764.1"/>
    </source>
</evidence>
<keyword evidence="1" id="KW-0732">Signal</keyword>
<dbReference type="Pfam" id="PF11751">
    <property type="entry name" value="PorP_SprF"/>
    <property type="match status" value="1"/>
</dbReference>
<organism evidence="2 3">
    <name type="scientific">Mucilaginibacter oryzae</name>
    <dbReference type="NCBI Taxonomy" id="468058"/>
    <lineage>
        <taxon>Bacteria</taxon>
        <taxon>Pseudomonadati</taxon>
        <taxon>Bacteroidota</taxon>
        <taxon>Sphingobacteriia</taxon>
        <taxon>Sphingobacteriales</taxon>
        <taxon>Sphingobacteriaceae</taxon>
        <taxon>Mucilaginibacter</taxon>
    </lineage>
</organism>